<evidence type="ECO:0000313" key="9">
    <source>
        <dbReference type="WBParaSite" id="MBELARI_LOCUS18328"/>
    </source>
</evidence>
<name>A0AAF3EW30_9BILA</name>
<dbReference type="GO" id="GO:0006801">
    <property type="term" value="P:superoxide metabolic process"/>
    <property type="evidence" value="ECO:0007669"/>
    <property type="project" value="InterPro"/>
</dbReference>
<dbReference type="PROSITE" id="PS51162">
    <property type="entry name" value="THYROGLOBULIN_1_2"/>
    <property type="match status" value="1"/>
</dbReference>
<dbReference type="Gene3D" id="2.60.40.200">
    <property type="entry name" value="Superoxide dismutase, copper/zinc binding domain"/>
    <property type="match status" value="1"/>
</dbReference>
<dbReference type="SUPFAM" id="SSF49329">
    <property type="entry name" value="Cu,Zn superoxide dismutase-like"/>
    <property type="match status" value="1"/>
</dbReference>
<dbReference type="Proteomes" id="UP000887575">
    <property type="component" value="Unassembled WGS sequence"/>
</dbReference>
<organism evidence="8 9">
    <name type="scientific">Mesorhabditis belari</name>
    <dbReference type="NCBI Taxonomy" id="2138241"/>
    <lineage>
        <taxon>Eukaryota</taxon>
        <taxon>Metazoa</taxon>
        <taxon>Ecdysozoa</taxon>
        <taxon>Nematoda</taxon>
        <taxon>Chromadorea</taxon>
        <taxon>Rhabditida</taxon>
        <taxon>Rhabditina</taxon>
        <taxon>Rhabditomorpha</taxon>
        <taxon>Rhabditoidea</taxon>
        <taxon>Rhabditidae</taxon>
        <taxon>Mesorhabditinae</taxon>
        <taxon>Mesorhabditis</taxon>
    </lineage>
</organism>
<dbReference type="InterPro" id="IPR000716">
    <property type="entry name" value="Thyroglobulin_1"/>
</dbReference>
<dbReference type="InterPro" id="IPR051368">
    <property type="entry name" value="SerProtInhib-TIL_Domain"/>
</dbReference>
<dbReference type="InterPro" id="IPR002919">
    <property type="entry name" value="TIL_dom"/>
</dbReference>
<dbReference type="GO" id="GO:0046872">
    <property type="term" value="F:metal ion binding"/>
    <property type="evidence" value="ECO:0007669"/>
    <property type="project" value="InterPro"/>
</dbReference>
<evidence type="ECO:0000256" key="3">
    <source>
        <dbReference type="ARBA" id="ARBA00023157"/>
    </source>
</evidence>
<evidence type="ECO:0000256" key="6">
    <source>
        <dbReference type="SAM" id="SignalP"/>
    </source>
</evidence>
<protein>
    <recommendedName>
        <fullName evidence="7">Thyroglobulin type-1 domain-containing protein</fullName>
    </recommendedName>
</protein>
<proteinExistence type="predicted"/>
<dbReference type="Pfam" id="PF00080">
    <property type="entry name" value="Sod_Cu"/>
    <property type="match status" value="1"/>
</dbReference>
<evidence type="ECO:0000313" key="8">
    <source>
        <dbReference type="Proteomes" id="UP000887575"/>
    </source>
</evidence>
<dbReference type="AlphaFoldDB" id="A0AAF3EW30"/>
<dbReference type="PANTHER" id="PTHR23259">
    <property type="entry name" value="RIDDLE"/>
    <property type="match status" value="1"/>
</dbReference>
<dbReference type="InterPro" id="IPR036423">
    <property type="entry name" value="SOD-like_Cu/Zn_dom_sf"/>
</dbReference>
<reference evidence="9" key="1">
    <citation type="submission" date="2024-02" db="UniProtKB">
        <authorList>
            <consortium name="WormBaseParasite"/>
        </authorList>
    </citation>
    <scope>IDENTIFICATION</scope>
</reference>
<feature type="signal peptide" evidence="6">
    <location>
        <begin position="1"/>
        <end position="16"/>
    </location>
</feature>
<feature type="region of interest" description="Disordered" evidence="5">
    <location>
        <begin position="666"/>
        <end position="685"/>
    </location>
</feature>
<dbReference type="SUPFAM" id="SSF57610">
    <property type="entry name" value="Thyroglobulin type-1 domain"/>
    <property type="match status" value="1"/>
</dbReference>
<dbReference type="Gene3D" id="2.10.25.10">
    <property type="entry name" value="Laminin"/>
    <property type="match status" value="6"/>
</dbReference>
<sequence>MKLLISLILFVHRIRANPRLCEVDGSCRACGDGRYSFYRCASQNDCYSGEICDGEFCCPTTRVTQMMNKQNESNLNEGCPDGSSWMRRCNVDYECDSVNEFCAEGKCCSVCSIQRKNLLEGVEPSMNLFGVHIPQCDQTEPRLYRRKQCLAGTSTCWCVNGYGRRIEGDDECEFVRRSQENPQRKAQKILEYLAKKNSHYSESFIDHGASKTPTTMPVLIPPSFSCPSPTETWVPCDSPCQASCEEPNTLPCPTPSCQPGCQCLPGFVRATKSPFAQCIPYTLCIQIGRPQPQPQTQPQPQPQPQQCQDPKRKYTTCGSSCPISCESRLSPRCRESCSVQGCFCQIPYILENGNDPLNSRCILPAECPQIQQQTTPHPTITASFPIQPFGNFGRTLQTIPVPAFERVTPPTLPPLPSFPTLPPTPFTFPTTTPRSINSFSQCADPLKEYQQCGSACPMGCDLQSLTPGCLLQCVPGCYCRSPYILLVSAVRQSSCVLPNQCPQGSQDSIVAQLPTSTQKPETLTTTRSSCSDPRKEWSECRAEGCTRSCRNLAGSCIPNLCKEGCVCREPYVLFDFKDMDSRCVLPSECESSCSDPKKEFITCGSACPLGCDNRNPRHCTPCEKGCFCKNGFVFKNSSNWRNSECISFDECPNETTKGTAFISESSTFSPTSVPSAPVSLEPPRTEATTPFPIPSLSPRCPSSTQDVGGKACIMDSECPNGQFCCRAQIVSLNSSPQRCACEDANAVYTACGTLCPEYCGQSSKPVCSSTCNPSCQCAPDYVRIRNEINAPCVKKEFCPNISNLGVGPVATMRDITPIVQEKDRFSPIYRDVATAHLVSPHSFVSGKFTFEKVTESATRVRGTLTQLPPGAHAVVMHQFGDVTDGCSRLGPVFMGSKSQVSALLGDIVGGKTNPTEFIRIVDWPVQEIIGRGVAIYLQSTTEWTLRNEESRPLACGMIGVSRR</sequence>
<dbReference type="CDD" id="cd19941">
    <property type="entry name" value="TIL"/>
    <property type="match status" value="6"/>
</dbReference>
<accession>A0AAF3EW30</accession>
<keyword evidence="8" id="KW-1185">Reference proteome</keyword>
<evidence type="ECO:0000256" key="4">
    <source>
        <dbReference type="PROSITE-ProRule" id="PRU00500"/>
    </source>
</evidence>
<dbReference type="CDD" id="cd00191">
    <property type="entry name" value="TY"/>
    <property type="match status" value="1"/>
</dbReference>
<feature type="chain" id="PRO_5041905716" description="Thyroglobulin type-1 domain-containing protein" evidence="6">
    <location>
        <begin position="17"/>
        <end position="963"/>
    </location>
</feature>
<evidence type="ECO:0000256" key="5">
    <source>
        <dbReference type="SAM" id="MobiDB-lite"/>
    </source>
</evidence>
<dbReference type="GO" id="GO:0004867">
    <property type="term" value="F:serine-type endopeptidase inhibitor activity"/>
    <property type="evidence" value="ECO:0007669"/>
    <property type="project" value="UniProtKB-KW"/>
</dbReference>
<keyword evidence="2" id="KW-0722">Serine protease inhibitor</keyword>
<dbReference type="WBParaSite" id="MBELARI_LOCUS18328">
    <property type="protein sequence ID" value="MBELARI_LOCUS18328"/>
    <property type="gene ID" value="MBELARI_LOCUS18328"/>
</dbReference>
<dbReference type="PANTHER" id="PTHR23259:SF67">
    <property type="entry name" value="THYROGLOBULIN TYPE-1 DOMAIN-CONTAINING PROTEIN"/>
    <property type="match status" value="1"/>
</dbReference>
<dbReference type="Pfam" id="PF01826">
    <property type="entry name" value="TIL"/>
    <property type="match status" value="4"/>
</dbReference>
<feature type="domain" description="Thyroglobulin type-1" evidence="7">
    <location>
        <begin position="108"/>
        <end position="172"/>
    </location>
</feature>
<dbReference type="InterPro" id="IPR036857">
    <property type="entry name" value="Thyroglobulin_1_sf"/>
</dbReference>
<dbReference type="SMART" id="SM00211">
    <property type="entry name" value="TY"/>
    <property type="match status" value="1"/>
</dbReference>
<dbReference type="SUPFAM" id="SSF57567">
    <property type="entry name" value="Serine protease inhibitors"/>
    <property type="match status" value="4"/>
</dbReference>
<feature type="disulfide bond" evidence="4">
    <location>
        <begin position="149"/>
        <end position="156"/>
    </location>
</feature>
<evidence type="ECO:0000256" key="1">
    <source>
        <dbReference type="ARBA" id="ARBA00022690"/>
    </source>
</evidence>
<dbReference type="InterPro" id="IPR001424">
    <property type="entry name" value="SOD_Cu_Zn_dom"/>
</dbReference>
<dbReference type="InterPro" id="IPR036084">
    <property type="entry name" value="Ser_inhib-like_sf"/>
</dbReference>
<keyword evidence="1" id="KW-0646">Protease inhibitor</keyword>
<keyword evidence="6" id="KW-0732">Signal</keyword>
<keyword evidence="3 4" id="KW-1015">Disulfide bond</keyword>
<comment type="caution">
    <text evidence="4">Lacks conserved residue(s) required for the propagation of feature annotation.</text>
</comment>
<evidence type="ECO:0000259" key="7">
    <source>
        <dbReference type="PROSITE" id="PS51162"/>
    </source>
</evidence>
<evidence type="ECO:0000256" key="2">
    <source>
        <dbReference type="ARBA" id="ARBA00022900"/>
    </source>
</evidence>